<reference evidence="1" key="1">
    <citation type="journal article" date="2015" name="Nature">
        <title>Complex archaea that bridge the gap between prokaryotes and eukaryotes.</title>
        <authorList>
            <person name="Spang A."/>
            <person name="Saw J.H."/>
            <person name="Jorgensen S.L."/>
            <person name="Zaremba-Niedzwiedzka K."/>
            <person name="Martijn J."/>
            <person name="Lind A.E."/>
            <person name="van Eijk R."/>
            <person name="Schleper C."/>
            <person name="Guy L."/>
            <person name="Ettema T.J."/>
        </authorList>
    </citation>
    <scope>NUCLEOTIDE SEQUENCE</scope>
</reference>
<accession>A0A0F9LAI0</accession>
<dbReference type="EMBL" id="LAZR01011550">
    <property type="protein sequence ID" value="KKM61110.1"/>
    <property type="molecule type" value="Genomic_DNA"/>
</dbReference>
<gene>
    <name evidence="1" type="ORF">LCGC14_1534950</name>
</gene>
<protein>
    <submittedName>
        <fullName evidence="1">Uncharacterized protein</fullName>
    </submittedName>
</protein>
<organism evidence="1">
    <name type="scientific">marine sediment metagenome</name>
    <dbReference type="NCBI Taxonomy" id="412755"/>
    <lineage>
        <taxon>unclassified sequences</taxon>
        <taxon>metagenomes</taxon>
        <taxon>ecological metagenomes</taxon>
    </lineage>
</organism>
<dbReference type="AlphaFoldDB" id="A0A0F9LAI0"/>
<proteinExistence type="predicted"/>
<evidence type="ECO:0000313" key="1">
    <source>
        <dbReference type="EMBL" id="KKM61110.1"/>
    </source>
</evidence>
<comment type="caution">
    <text evidence="1">The sequence shown here is derived from an EMBL/GenBank/DDBJ whole genome shotgun (WGS) entry which is preliminary data.</text>
</comment>
<name>A0A0F9LAI0_9ZZZZ</name>
<sequence length="211" mass="23322">MAKASPMPKMATVTKIASAKAEEASTALQFIEDYEMKEQTDLEWATEAAKSVKDDLDAVNTERRKFVDPLKQVIKDLEAAFKPAIQSLKKCEMTLKTKMTDYIMQAAVERDRLLAEAGDQYEGGDDSAGEVLVEEAETKVVEKVSGMSTRESWVGEVTDAQQIINWAIGNNRPDLLAPDIKILKALTKAKGGDLKIPGWRAFSKTVVAIRR</sequence>